<name>A0ABU8MF50_9PSEU</name>
<evidence type="ECO:0000313" key="1">
    <source>
        <dbReference type="EMBL" id="MEJ2865959.1"/>
    </source>
</evidence>
<evidence type="ECO:0000313" key="2">
    <source>
        <dbReference type="Proteomes" id="UP001369736"/>
    </source>
</evidence>
<protein>
    <recommendedName>
        <fullName evidence="3">Toxin-antitoxin system HicB family antitoxin</fullName>
    </recommendedName>
</protein>
<reference evidence="1 2" key="1">
    <citation type="submission" date="2024-03" db="EMBL/GenBank/DDBJ databases">
        <title>Actinomycetospora sp. OC33-EN07, a novel actinomycete isolated from wild orchid (Aerides multiflora).</title>
        <authorList>
            <person name="Suriyachadkun C."/>
        </authorList>
    </citation>
    <scope>NUCLEOTIDE SEQUENCE [LARGE SCALE GENOMIC DNA]</scope>
    <source>
        <strain evidence="1 2">OC33-EN07</strain>
    </source>
</reference>
<evidence type="ECO:0008006" key="3">
    <source>
        <dbReference type="Google" id="ProtNLM"/>
    </source>
</evidence>
<dbReference type="InterPro" id="IPR010985">
    <property type="entry name" value="Ribbon_hlx_hlx"/>
</dbReference>
<accession>A0ABU8MF50</accession>
<comment type="caution">
    <text evidence="1">The sequence shown here is derived from an EMBL/GenBank/DDBJ whole genome shotgun (WGS) entry which is preliminary data.</text>
</comment>
<dbReference type="EMBL" id="JBBEGM010000025">
    <property type="protein sequence ID" value="MEJ2865959.1"/>
    <property type="molecule type" value="Genomic_DNA"/>
</dbReference>
<keyword evidence="2" id="KW-1185">Reference proteome</keyword>
<proteinExistence type="predicted"/>
<dbReference type="Proteomes" id="UP001369736">
    <property type="component" value="Unassembled WGS sequence"/>
</dbReference>
<dbReference type="RefSeq" id="WP_337707341.1">
    <property type="nucleotide sequence ID" value="NZ_JBBEGM010000025.1"/>
</dbReference>
<dbReference type="SUPFAM" id="SSF47598">
    <property type="entry name" value="Ribbon-helix-helix"/>
    <property type="match status" value="1"/>
</dbReference>
<organism evidence="1 2">
    <name type="scientific">Actinomycetospora flava</name>
    <dbReference type="NCBI Taxonomy" id="3129232"/>
    <lineage>
        <taxon>Bacteria</taxon>
        <taxon>Bacillati</taxon>
        <taxon>Actinomycetota</taxon>
        <taxon>Actinomycetes</taxon>
        <taxon>Pseudonocardiales</taxon>
        <taxon>Pseudonocardiaceae</taxon>
        <taxon>Actinomycetospora</taxon>
    </lineage>
</organism>
<gene>
    <name evidence="1" type="ORF">WCD58_32740</name>
</gene>
<sequence length="80" mass="8631">MSALFLCSATAGSAVVERRKPGRPSKGERELIRARVPVPLRKALDEEAERRGMTLNDLIGEALADLVGVPYSPQEALKTA</sequence>